<reference evidence="2" key="1">
    <citation type="submission" date="2021-01" db="EMBL/GenBank/DDBJ databases">
        <title>Whole genome shotgun sequence of Actinoplanes nipponensis NBRC 14063.</title>
        <authorList>
            <person name="Komaki H."/>
            <person name="Tamura T."/>
        </authorList>
    </citation>
    <scope>NUCLEOTIDE SEQUENCE</scope>
    <source>
        <strain evidence="2">NBRC 14063</strain>
    </source>
</reference>
<name>A0A919JJG5_9ACTN</name>
<dbReference type="EMBL" id="BOMQ01000047">
    <property type="protein sequence ID" value="GIE50400.1"/>
    <property type="molecule type" value="Genomic_DNA"/>
</dbReference>
<comment type="caution">
    <text evidence="2">The sequence shown here is derived from an EMBL/GenBank/DDBJ whole genome shotgun (WGS) entry which is preliminary data.</text>
</comment>
<sequence>MFACRAGTAFETRKTAMATMMTSTIAPAAVVRPRKPASMENRALRGSAPPPPSGGRLPSRSSGGIGETPLPADRA</sequence>
<dbReference type="Proteomes" id="UP000647172">
    <property type="component" value="Unassembled WGS sequence"/>
</dbReference>
<evidence type="ECO:0000256" key="1">
    <source>
        <dbReference type="SAM" id="MobiDB-lite"/>
    </source>
</evidence>
<dbReference type="AlphaFoldDB" id="A0A919JJG5"/>
<evidence type="ECO:0000313" key="2">
    <source>
        <dbReference type="EMBL" id="GIE50400.1"/>
    </source>
</evidence>
<evidence type="ECO:0000313" key="3">
    <source>
        <dbReference type="Proteomes" id="UP000647172"/>
    </source>
</evidence>
<keyword evidence="3" id="KW-1185">Reference proteome</keyword>
<protein>
    <submittedName>
        <fullName evidence="2">Uncharacterized protein</fullName>
    </submittedName>
</protein>
<proteinExistence type="predicted"/>
<feature type="region of interest" description="Disordered" evidence="1">
    <location>
        <begin position="29"/>
        <end position="75"/>
    </location>
</feature>
<gene>
    <name evidence="2" type="ORF">Ani05nite_39340</name>
</gene>
<organism evidence="2 3">
    <name type="scientific">Actinoplanes nipponensis</name>
    <dbReference type="NCBI Taxonomy" id="135950"/>
    <lineage>
        <taxon>Bacteria</taxon>
        <taxon>Bacillati</taxon>
        <taxon>Actinomycetota</taxon>
        <taxon>Actinomycetes</taxon>
        <taxon>Micromonosporales</taxon>
        <taxon>Micromonosporaceae</taxon>
        <taxon>Actinoplanes</taxon>
    </lineage>
</organism>
<accession>A0A919JJG5</accession>